<keyword evidence="4" id="KW-0408">Iron</keyword>
<dbReference type="PANTHER" id="PTHR23426">
    <property type="entry name" value="FERREDOXIN/ADRENODOXIN"/>
    <property type="match status" value="1"/>
</dbReference>
<proteinExistence type="inferred from homology"/>
<dbReference type="InterPro" id="IPR001055">
    <property type="entry name" value="Adrenodoxin-like"/>
</dbReference>
<dbReference type="HOGENOM" id="CLU_049620_0_0_1"/>
<evidence type="ECO:0000256" key="6">
    <source>
        <dbReference type="ARBA" id="ARBA00034078"/>
    </source>
</evidence>
<dbReference type="Gene3D" id="3.10.20.30">
    <property type="match status" value="1"/>
</dbReference>
<name>A0A067M6W0_BOTB1</name>
<dbReference type="CDD" id="cd00207">
    <property type="entry name" value="fer2"/>
    <property type="match status" value="1"/>
</dbReference>
<evidence type="ECO:0000313" key="9">
    <source>
        <dbReference type="Proteomes" id="UP000027195"/>
    </source>
</evidence>
<dbReference type="GO" id="GO:0046872">
    <property type="term" value="F:metal ion binding"/>
    <property type="evidence" value="ECO:0007669"/>
    <property type="project" value="UniProtKB-KW"/>
</dbReference>
<dbReference type="PROSITE" id="PS51085">
    <property type="entry name" value="2FE2S_FER_2"/>
    <property type="match status" value="1"/>
</dbReference>
<dbReference type="InterPro" id="IPR009737">
    <property type="entry name" value="Aim32/Apd1-like"/>
</dbReference>
<dbReference type="InterPro" id="IPR001041">
    <property type="entry name" value="2Fe-2S_ferredoxin-type"/>
</dbReference>
<dbReference type="InterPro" id="IPR036010">
    <property type="entry name" value="2Fe-2S_ferredoxin-like_sf"/>
</dbReference>
<protein>
    <recommendedName>
        <fullName evidence="7">2Fe-2S ferredoxin-type domain-containing protein</fullName>
    </recommendedName>
</protein>
<evidence type="ECO:0000256" key="5">
    <source>
        <dbReference type="ARBA" id="ARBA00023014"/>
    </source>
</evidence>
<keyword evidence="3" id="KW-0479">Metal-binding</keyword>
<evidence type="ECO:0000256" key="3">
    <source>
        <dbReference type="ARBA" id="ARBA00022723"/>
    </source>
</evidence>
<dbReference type="PANTHER" id="PTHR23426:SF65">
    <property type="entry name" value="FERREDOXIN-2, MITOCHONDRIAL"/>
    <property type="match status" value="1"/>
</dbReference>
<dbReference type="OrthoDB" id="10253744at2759"/>
<keyword evidence="2" id="KW-0001">2Fe-2S</keyword>
<accession>A0A067M6W0</accession>
<dbReference type="SUPFAM" id="SSF52833">
    <property type="entry name" value="Thioredoxin-like"/>
    <property type="match status" value="1"/>
</dbReference>
<dbReference type="InterPro" id="IPR012675">
    <property type="entry name" value="Beta-grasp_dom_sf"/>
</dbReference>
<comment type="similarity">
    <text evidence="1">Belongs to the adrenodoxin/putidaredoxin family.</text>
</comment>
<organism evidence="8 9">
    <name type="scientific">Botryobasidium botryosum (strain FD-172 SS1)</name>
    <dbReference type="NCBI Taxonomy" id="930990"/>
    <lineage>
        <taxon>Eukaryota</taxon>
        <taxon>Fungi</taxon>
        <taxon>Dikarya</taxon>
        <taxon>Basidiomycota</taxon>
        <taxon>Agaricomycotina</taxon>
        <taxon>Agaricomycetes</taxon>
        <taxon>Cantharellales</taxon>
        <taxon>Botryobasidiaceae</taxon>
        <taxon>Botryobasidium</taxon>
    </lineage>
</organism>
<dbReference type="InParanoid" id="A0A067M6W0"/>
<feature type="domain" description="2Fe-2S ferredoxin-type" evidence="7">
    <location>
        <begin position="327"/>
        <end position="432"/>
    </location>
</feature>
<dbReference type="Proteomes" id="UP000027195">
    <property type="component" value="Unassembled WGS sequence"/>
</dbReference>
<dbReference type="GO" id="GO:0005739">
    <property type="term" value="C:mitochondrion"/>
    <property type="evidence" value="ECO:0007669"/>
    <property type="project" value="TreeGrafter"/>
</dbReference>
<gene>
    <name evidence="8" type="ORF">BOTBODRAFT_35179</name>
</gene>
<dbReference type="EMBL" id="KL198057">
    <property type="protein sequence ID" value="KDQ11513.1"/>
    <property type="molecule type" value="Genomic_DNA"/>
</dbReference>
<dbReference type="STRING" id="930990.A0A067M6W0"/>
<dbReference type="InterPro" id="IPR036249">
    <property type="entry name" value="Thioredoxin-like_sf"/>
</dbReference>
<reference evidence="9" key="1">
    <citation type="journal article" date="2014" name="Proc. Natl. Acad. Sci. U.S.A.">
        <title>Extensive sampling of basidiomycete genomes demonstrates inadequacy of the white-rot/brown-rot paradigm for wood decay fungi.</title>
        <authorList>
            <person name="Riley R."/>
            <person name="Salamov A.A."/>
            <person name="Brown D.W."/>
            <person name="Nagy L.G."/>
            <person name="Floudas D."/>
            <person name="Held B.W."/>
            <person name="Levasseur A."/>
            <person name="Lombard V."/>
            <person name="Morin E."/>
            <person name="Otillar R."/>
            <person name="Lindquist E.A."/>
            <person name="Sun H."/>
            <person name="LaButti K.M."/>
            <person name="Schmutz J."/>
            <person name="Jabbour D."/>
            <person name="Luo H."/>
            <person name="Baker S.E."/>
            <person name="Pisabarro A.G."/>
            <person name="Walton J.D."/>
            <person name="Blanchette R.A."/>
            <person name="Henrissat B."/>
            <person name="Martin F."/>
            <person name="Cullen D."/>
            <person name="Hibbett D.S."/>
            <person name="Grigoriev I.V."/>
        </authorList>
    </citation>
    <scope>NUCLEOTIDE SEQUENCE [LARGE SCALE GENOMIC DNA]</scope>
    <source>
        <strain evidence="9">FD-172 SS1</strain>
    </source>
</reference>
<sequence length="432" mass="47046">MIYSRFLSSNHRVLQSINLFSPTSCASLPRKVTFARHYTTGPNISSGDLSSTTAPFDPAPLPGTVSHHTSYLVLHTSQPPTEWPSKHALVSPLYGKLQQWAKSHDAIVNFGYDDLPSSSSAQQAQHTNWDAAGAEGESYPATLYRTSHPPLEIASVSHQNYHSVLSAHYTTTNSSASTTSDSTSNAFLDLYVCTHGARDCRCGTTGSQVFRALRKQAQKINSTPSPSSSTSSVASLPHIRVREVAHIGGHKWAANVLAFPSGDWYGNLRPDDASHLLSRLLDGKVWWDRWRGRMGIPQDAQIALHRDGAQLGANEVARHSKELGEDVLLTFVTHDGKEASLRAQEGNNLMEVARDAGLPSIEGVCGGQLECATCHVYLAGNPPLAPASENEEDMLAYAIGRRDESRLGCQIEVTKELAEWVRQGGRIGLPRY</sequence>
<dbReference type="GO" id="GO:0009055">
    <property type="term" value="F:electron transfer activity"/>
    <property type="evidence" value="ECO:0007669"/>
    <property type="project" value="TreeGrafter"/>
</dbReference>
<dbReference type="CDD" id="cd03062">
    <property type="entry name" value="TRX_Fd_Sucrase"/>
    <property type="match status" value="1"/>
</dbReference>
<keyword evidence="5" id="KW-0411">Iron-sulfur</keyword>
<dbReference type="GO" id="GO:0140647">
    <property type="term" value="P:P450-containing electron transport chain"/>
    <property type="evidence" value="ECO:0007669"/>
    <property type="project" value="InterPro"/>
</dbReference>
<dbReference type="SUPFAM" id="SSF54292">
    <property type="entry name" value="2Fe-2S ferredoxin-like"/>
    <property type="match status" value="1"/>
</dbReference>
<keyword evidence="9" id="KW-1185">Reference proteome</keyword>
<dbReference type="Pfam" id="PF00111">
    <property type="entry name" value="Fer2"/>
    <property type="match status" value="1"/>
</dbReference>
<evidence type="ECO:0000256" key="1">
    <source>
        <dbReference type="ARBA" id="ARBA00010914"/>
    </source>
</evidence>
<evidence type="ECO:0000259" key="7">
    <source>
        <dbReference type="PROSITE" id="PS51085"/>
    </source>
</evidence>
<evidence type="ECO:0000313" key="8">
    <source>
        <dbReference type="EMBL" id="KDQ11513.1"/>
    </source>
</evidence>
<dbReference type="GO" id="GO:0051537">
    <property type="term" value="F:2 iron, 2 sulfur cluster binding"/>
    <property type="evidence" value="ECO:0007669"/>
    <property type="project" value="UniProtKB-KW"/>
</dbReference>
<dbReference type="AlphaFoldDB" id="A0A067M6W0"/>
<evidence type="ECO:0000256" key="2">
    <source>
        <dbReference type="ARBA" id="ARBA00022714"/>
    </source>
</evidence>
<comment type="cofactor">
    <cofactor evidence="6">
        <name>[2Fe-2S] cluster</name>
        <dbReference type="ChEBI" id="CHEBI:190135"/>
    </cofactor>
</comment>
<evidence type="ECO:0000256" key="4">
    <source>
        <dbReference type="ARBA" id="ARBA00023004"/>
    </source>
</evidence>
<dbReference type="Gene3D" id="3.40.30.10">
    <property type="entry name" value="Glutaredoxin"/>
    <property type="match status" value="1"/>
</dbReference>
<dbReference type="Pfam" id="PF06999">
    <property type="entry name" value="Suc_Fer-like"/>
    <property type="match status" value="1"/>
</dbReference>